<dbReference type="PANTHER" id="PTHR40254">
    <property type="entry name" value="BLR0577 PROTEIN"/>
    <property type="match status" value="1"/>
</dbReference>
<reference evidence="2 3" key="1">
    <citation type="submission" date="2019-03" db="EMBL/GenBank/DDBJ databases">
        <title>Genomic Encyclopedia of Type Strains, Phase IV (KMG-IV): sequencing the most valuable type-strain genomes for metagenomic binning, comparative biology and taxonomic classification.</title>
        <authorList>
            <person name="Goeker M."/>
        </authorList>
    </citation>
    <scope>NUCLEOTIDE SEQUENCE [LARGE SCALE GENOMIC DNA]</scope>
    <source>
        <strain evidence="2 3">DSM 18401</strain>
    </source>
</reference>
<dbReference type="InterPro" id="IPR038732">
    <property type="entry name" value="HpyO/CreE_NAD-binding"/>
</dbReference>
<evidence type="ECO:0000259" key="1">
    <source>
        <dbReference type="Pfam" id="PF13454"/>
    </source>
</evidence>
<comment type="caution">
    <text evidence="2">The sequence shown here is derived from an EMBL/GenBank/DDBJ whole genome shotgun (WGS) entry which is preliminary data.</text>
</comment>
<dbReference type="AlphaFoldDB" id="A0A4R2CVM9"/>
<dbReference type="EMBL" id="SLVX01000006">
    <property type="protein sequence ID" value="TCN45587.1"/>
    <property type="molecule type" value="Genomic_DNA"/>
</dbReference>
<dbReference type="Proteomes" id="UP000295351">
    <property type="component" value="Unassembled WGS sequence"/>
</dbReference>
<sequence length="451" mass="48218">MTLQTDVAIIGSGYSAVALALNLVDLLPPTAKVSLVGKAAGQGRGIAYATKAECHLLNVPAGRMSLFADRPNHFLAWLAGQGYPWSADDFVPRRIYGTYVRHCLDETMKRTGNRAALTLVDAEALGAEALQDGGLVFTLSDGERLSARVSALCTGAGTRRLPLPEAAIPAAARPFVVEDPWADAWWERLPADADVLFVGTGLTTIDQLLLLKRRGFRGTMHALSRHGLLPQPHLAHRADPVETVLVPGGGEVSAMLAALRRQAEGATDWRAVMDGLRPVTQDLWKGWTAAQRSRFLRHAASFWNVHRHRMAPAVAEEIEALRRSGQLVIHRGRLDALRLADGRLAAVLRDGTPLAAHLVVNCTGLDRCTVAASPLLTSLADRGLLQPDPHGLGIRVDDAAAVRAGEGVGRTRLYALGPLTAGHSWEITAVPDIRVQARAVAASINAEVVAG</sequence>
<dbReference type="SUPFAM" id="SSF51905">
    <property type="entry name" value="FAD/NAD(P)-binding domain"/>
    <property type="match status" value="1"/>
</dbReference>
<accession>A0A4R2CVM9</accession>
<gene>
    <name evidence="2" type="ORF">EV665_10663</name>
</gene>
<dbReference type="Gene3D" id="3.50.50.60">
    <property type="entry name" value="FAD/NAD(P)-binding domain"/>
    <property type="match status" value="1"/>
</dbReference>
<dbReference type="InterPro" id="IPR052189">
    <property type="entry name" value="L-asp_N-monooxygenase_NS-form"/>
</dbReference>
<name>A0A4R2CVM9_SHIGR</name>
<protein>
    <submittedName>
        <fullName evidence="2">Putative NAD(P)/FAD-binding protein YdhS</fullName>
    </submittedName>
</protein>
<evidence type="ECO:0000313" key="2">
    <source>
        <dbReference type="EMBL" id="TCN45587.1"/>
    </source>
</evidence>
<dbReference type="RefSeq" id="WP_133034288.1">
    <property type="nucleotide sequence ID" value="NZ_BAABEI010000012.1"/>
</dbReference>
<dbReference type="Pfam" id="PF13454">
    <property type="entry name" value="NAD_binding_9"/>
    <property type="match status" value="1"/>
</dbReference>
<feature type="domain" description="FAD-dependent urate hydroxylase HpyO/Asp monooxygenase CreE-like FAD/NAD(P)-binding" evidence="1">
    <location>
        <begin position="8"/>
        <end position="156"/>
    </location>
</feature>
<organism evidence="2 3">
    <name type="scientific">Shinella granuli</name>
    <dbReference type="NCBI Taxonomy" id="323621"/>
    <lineage>
        <taxon>Bacteria</taxon>
        <taxon>Pseudomonadati</taxon>
        <taxon>Pseudomonadota</taxon>
        <taxon>Alphaproteobacteria</taxon>
        <taxon>Hyphomicrobiales</taxon>
        <taxon>Rhizobiaceae</taxon>
        <taxon>Shinella</taxon>
    </lineage>
</organism>
<evidence type="ECO:0000313" key="3">
    <source>
        <dbReference type="Proteomes" id="UP000295351"/>
    </source>
</evidence>
<dbReference type="InterPro" id="IPR036188">
    <property type="entry name" value="FAD/NAD-bd_sf"/>
</dbReference>
<keyword evidence="3" id="KW-1185">Reference proteome</keyword>
<dbReference type="PANTHER" id="PTHR40254:SF1">
    <property type="entry name" value="BLR0577 PROTEIN"/>
    <property type="match status" value="1"/>
</dbReference>
<proteinExistence type="predicted"/>